<dbReference type="PANTHER" id="PTHR34894:SF5">
    <property type="entry name" value="EF-HAND DOMAIN-CONTAINING PROTEIN"/>
    <property type="match status" value="1"/>
</dbReference>
<feature type="domain" description="EF-hand" evidence="2">
    <location>
        <begin position="244"/>
        <end position="279"/>
    </location>
</feature>
<accession>A0A7S0N2H6</accession>
<dbReference type="InterPro" id="IPR002048">
    <property type="entry name" value="EF_hand_dom"/>
</dbReference>
<dbReference type="EMBL" id="HBEZ01055836">
    <property type="protein sequence ID" value="CAD8658287.1"/>
    <property type="molecule type" value="Transcribed_RNA"/>
</dbReference>
<dbReference type="GO" id="GO:0005509">
    <property type="term" value="F:calcium ion binding"/>
    <property type="evidence" value="ECO:0007669"/>
    <property type="project" value="InterPro"/>
</dbReference>
<gene>
    <name evidence="3" type="ORF">CCUR1050_LOCUS30669</name>
</gene>
<dbReference type="AlphaFoldDB" id="A0A7S0N2H6"/>
<dbReference type="PROSITE" id="PS50222">
    <property type="entry name" value="EF_HAND_2"/>
    <property type="match status" value="1"/>
</dbReference>
<feature type="region of interest" description="Disordered" evidence="1">
    <location>
        <begin position="434"/>
        <end position="455"/>
    </location>
</feature>
<sequence>MTSVLLLRSLTEEERFWGQILDRAEMEIKVMNIRGTRMPIQKVLSLISSLLQNKICEDEMDQREQLPRQSFVRSVFGFFCISCGNPMSAMVEFVGFLANVLVHVRAKPLTNTEAVKVAMSKCVSSEDDTLRNSVHPRVVMFARFLGLRYEHMGTIPLEGLNVYLLLAYHAQRGAVPLFPSTPNPCMVDLAHFEKAIDVAFCLERYIVRESIKVALRDENRGQSEIDIDLSLEFVMAQWQEIQKKWDTRLSALFVSIDSKGDGNISYNSFQEVMVRLSDERQFPSFRRRVRMFAQMCSFLRVDSSVFAEECRHNGLSGFSLGTFKDHEMMSKQGSEIQSSEAYELANMDNSEDVKFDKIELFRTLAPKYKFAQGVFEKIFKEVKTESKEADLSAKWSMLEKIMEEQADPHLAAFFLNTVTLHQYGVQAHELLTSDYDGESRNGDRHSESPDSGTKSIAMQRAALGGSSFRIGGNRHQASFRAPAGDPQFGDMGTVAHSPLPTAKTAAYRAPATAAAAAVVKAGQRFLRSSVSSSSTSSVHETPPTPANTLNQVSSRNLSRMLQLAGSQSPDKDEYLDASAKPATENVTQQQKPFKRNSLSEFNSKYSMTML</sequence>
<feature type="region of interest" description="Disordered" evidence="1">
    <location>
        <begin position="530"/>
        <end position="599"/>
    </location>
</feature>
<organism evidence="3">
    <name type="scientific">Cryptomonas curvata</name>
    <dbReference type="NCBI Taxonomy" id="233186"/>
    <lineage>
        <taxon>Eukaryota</taxon>
        <taxon>Cryptophyceae</taxon>
        <taxon>Cryptomonadales</taxon>
        <taxon>Cryptomonadaceae</taxon>
        <taxon>Cryptomonas</taxon>
    </lineage>
</organism>
<proteinExistence type="predicted"/>
<name>A0A7S0N2H6_9CRYP</name>
<evidence type="ECO:0000256" key="1">
    <source>
        <dbReference type="SAM" id="MobiDB-lite"/>
    </source>
</evidence>
<dbReference type="PANTHER" id="PTHR34894">
    <property type="entry name" value="SAM-DEPENDENT METHYLTRANSFERASE RSMI, CONSERVED SITE"/>
    <property type="match status" value="1"/>
</dbReference>
<feature type="compositionally biased region" description="Polar residues" evidence="1">
    <location>
        <begin position="584"/>
        <end position="599"/>
    </location>
</feature>
<reference evidence="3" key="1">
    <citation type="submission" date="2021-01" db="EMBL/GenBank/DDBJ databases">
        <authorList>
            <person name="Corre E."/>
            <person name="Pelletier E."/>
            <person name="Niang G."/>
            <person name="Scheremetjew M."/>
            <person name="Finn R."/>
            <person name="Kale V."/>
            <person name="Holt S."/>
            <person name="Cochrane G."/>
            <person name="Meng A."/>
            <person name="Brown T."/>
            <person name="Cohen L."/>
        </authorList>
    </citation>
    <scope>NUCLEOTIDE SEQUENCE</scope>
    <source>
        <strain evidence="3">CCAP979/52</strain>
    </source>
</reference>
<feature type="compositionally biased region" description="Polar residues" evidence="1">
    <location>
        <begin position="546"/>
        <end position="568"/>
    </location>
</feature>
<feature type="compositionally biased region" description="Basic and acidic residues" evidence="1">
    <location>
        <begin position="437"/>
        <end position="448"/>
    </location>
</feature>
<evidence type="ECO:0000313" key="3">
    <source>
        <dbReference type="EMBL" id="CAD8658287.1"/>
    </source>
</evidence>
<evidence type="ECO:0000259" key="2">
    <source>
        <dbReference type="PROSITE" id="PS50222"/>
    </source>
</evidence>
<protein>
    <recommendedName>
        <fullName evidence="2">EF-hand domain-containing protein</fullName>
    </recommendedName>
</protein>